<name>A0AAD5PIS1_9FUNG</name>
<evidence type="ECO:0000313" key="2">
    <source>
        <dbReference type="Proteomes" id="UP001209540"/>
    </source>
</evidence>
<dbReference type="EMBL" id="JAIXMP010000004">
    <property type="protein sequence ID" value="KAI9274762.1"/>
    <property type="molecule type" value="Genomic_DNA"/>
</dbReference>
<keyword evidence="2" id="KW-1185">Reference proteome</keyword>
<comment type="caution">
    <text evidence="1">The sequence shown here is derived from an EMBL/GenBank/DDBJ whole genome shotgun (WGS) entry which is preliminary data.</text>
</comment>
<dbReference type="Gene3D" id="1.25.40.10">
    <property type="entry name" value="Tetratricopeptide repeat domain"/>
    <property type="match status" value="1"/>
</dbReference>
<dbReference type="InterPro" id="IPR032675">
    <property type="entry name" value="LRR_dom_sf"/>
</dbReference>
<evidence type="ECO:0008006" key="3">
    <source>
        <dbReference type="Google" id="ProtNLM"/>
    </source>
</evidence>
<dbReference type="AlphaFoldDB" id="A0AAD5PIS1"/>
<evidence type="ECO:0000313" key="1">
    <source>
        <dbReference type="EMBL" id="KAI9274762.1"/>
    </source>
</evidence>
<dbReference type="Proteomes" id="UP001209540">
    <property type="component" value="Unassembled WGS sequence"/>
</dbReference>
<dbReference type="Gene3D" id="3.80.10.10">
    <property type="entry name" value="Ribonuclease Inhibitor"/>
    <property type="match status" value="2"/>
</dbReference>
<gene>
    <name evidence="1" type="ORF">BDA99DRAFT_556157</name>
</gene>
<dbReference type="SUPFAM" id="SSF48452">
    <property type="entry name" value="TPR-like"/>
    <property type="match status" value="1"/>
</dbReference>
<reference evidence="1" key="2">
    <citation type="submission" date="2023-02" db="EMBL/GenBank/DDBJ databases">
        <authorList>
            <consortium name="DOE Joint Genome Institute"/>
            <person name="Mondo S.J."/>
            <person name="Chang Y."/>
            <person name="Wang Y."/>
            <person name="Ahrendt S."/>
            <person name="Andreopoulos W."/>
            <person name="Barry K."/>
            <person name="Beard J."/>
            <person name="Benny G.L."/>
            <person name="Blankenship S."/>
            <person name="Bonito G."/>
            <person name="Cuomo C."/>
            <person name="Desiro A."/>
            <person name="Gervers K.A."/>
            <person name="Hundley H."/>
            <person name="Kuo A."/>
            <person name="LaButti K."/>
            <person name="Lang B.F."/>
            <person name="Lipzen A."/>
            <person name="O'Donnell K."/>
            <person name="Pangilinan J."/>
            <person name="Reynolds N."/>
            <person name="Sandor L."/>
            <person name="Smith M.W."/>
            <person name="Tsang A."/>
            <person name="Grigoriev I.V."/>
            <person name="Stajich J.E."/>
            <person name="Spatafora J.W."/>
        </authorList>
    </citation>
    <scope>NUCLEOTIDE SEQUENCE</scope>
    <source>
        <strain evidence="1">RSA 2281</strain>
    </source>
</reference>
<accession>A0AAD5PIS1</accession>
<reference evidence="1" key="1">
    <citation type="journal article" date="2022" name="IScience">
        <title>Evolution of zygomycete secretomes and the origins of terrestrial fungal ecologies.</title>
        <authorList>
            <person name="Chang Y."/>
            <person name="Wang Y."/>
            <person name="Mondo S."/>
            <person name="Ahrendt S."/>
            <person name="Andreopoulos W."/>
            <person name="Barry K."/>
            <person name="Beard J."/>
            <person name="Benny G.L."/>
            <person name="Blankenship S."/>
            <person name="Bonito G."/>
            <person name="Cuomo C."/>
            <person name="Desiro A."/>
            <person name="Gervers K.A."/>
            <person name="Hundley H."/>
            <person name="Kuo A."/>
            <person name="LaButti K."/>
            <person name="Lang B.F."/>
            <person name="Lipzen A."/>
            <person name="O'Donnell K."/>
            <person name="Pangilinan J."/>
            <person name="Reynolds N."/>
            <person name="Sandor L."/>
            <person name="Smith M.E."/>
            <person name="Tsang A."/>
            <person name="Grigoriev I.V."/>
            <person name="Stajich J.E."/>
            <person name="Spatafora J.W."/>
        </authorList>
    </citation>
    <scope>NUCLEOTIDE SEQUENCE</scope>
    <source>
        <strain evidence="1">RSA 2281</strain>
    </source>
</reference>
<dbReference type="SUPFAM" id="SSF52047">
    <property type="entry name" value="RNI-like"/>
    <property type="match status" value="1"/>
</dbReference>
<protein>
    <recommendedName>
        <fullName evidence="3">F-box domain-containing protein</fullName>
    </recommendedName>
</protein>
<proteinExistence type="predicted"/>
<organism evidence="1 2">
    <name type="scientific">Phascolomyces articulosus</name>
    <dbReference type="NCBI Taxonomy" id="60185"/>
    <lineage>
        <taxon>Eukaryota</taxon>
        <taxon>Fungi</taxon>
        <taxon>Fungi incertae sedis</taxon>
        <taxon>Mucoromycota</taxon>
        <taxon>Mucoromycotina</taxon>
        <taxon>Mucoromycetes</taxon>
        <taxon>Mucorales</taxon>
        <taxon>Lichtheimiaceae</taxon>
        <taxon>Phascolomyces</taxon>
    </lineage>
</organism>
<dbReference type="InterPro" id="IPR011990">
    <property type="entry name" value="TPR-like_helical_dom_sf"/>
</dbReference>
<sequence length="689" mass="77952">MTAVSTYKTIDQEIEESFQAVESDPKNPTFYIHAAKLYSCQGRQEEAISILNQGITMITQHDKNALLLKQQLAIVTERSERYVDFIAQGPYEIVFTIIKHFIDDQETRIACLDVSHVWRSKTLEHAAILWASMELRGTPPKKKQLMVVPIISKYVKNLNMYPGPRPGNSLSELLKSHDFSSLQTVSVTYKKGAKGIDYCHKQYIMKALSHIGHQLTGLDICVGKATHISIKQILLQCPRLESLKLDVYSTLGDDLNQNRTIVDTIISLTNIELITHSHVISLDTIESLFDYTPHLQRLVLYNVRSPDNIMKVLGDRCTKLVEIRVTSDMPDSINEIVHDKSRPPVILSKSTAVNDDGTTNVQGQQEGLQCLELHTYNLKSILPFTFRLEKCRYSLKKLSIIPYPVVNLPSPPLTDWEPLSLFSMYSLTVLSISYPCETFYKHLPSILPRFPALETFYLRYTHTSYRFTTTHPIPNDESTNDGIFDALAQLKNLTKVHLTYVYVNGQGFKRWLSKMIQQQERNQTSNGSNGVGLLRNLKLYRCEGLDLFLLNDMAMIHSLESFALLDFFDAWLEAVPRDDITIKRFQETLKTVVTTLPKLSKLELDFVPLTLDIVQKIVMESVESLSLSSDITTSSCISETLTIHTAVPTLATANVSTAVFLTCKTQVSRVTLPVTPSDSVQQQRSSLPL</sequence>